<reference evidence="3" key="1">
    <citation type="journal article" date="2019" name="Int. J. Syst. Evol. Microbiol.">
        <title>The Global Catalogue of Microorganisms (GCM) 10K type strain sequencing project: providing services to taxonomists for standard genome sequencing and annotation.</title>
        <authorList>
            <consortium name="The Broad Institute Genomics Platform"/>
            <consortium name="The Broad Institute Genome Sequencing Center for Infectious Disease"/>
            <person name="Wu L."/>
            <person name="Ma J."/>
        </authorList>
    </citation>
    <scope>NUCLEOTIDE SEQUENCE [LARGE SCALE GENOMIC DNA]</scope>
    <source>
        <strain evidence="3">CGMCC 1.12295</strain>
    </source>
</reference>
<dbReference type="Proteomes" id="UP001597301">
    <property type="component" value="Unassembled WGS sequence"/>
</dbReference>
<name>A0ABW4KNK3_9BACI</name>
<organism evidence="2 3">
    <name type="scientific">Siminovitchia sediminis</name>
    <dbReference type="NCBI Taxonomy" id="1274353"/>
    <lineage>
        <taxon>Bacteria</taxon>
        <taxon>Bacillati</taxon>
        <taxon>Bacillota</taxon>
        <taxon>Bacilli</taxon>
        <taxon>Bacillales</taxon>
        <taxon>Bacillaceae</taxon>
        <taxon>Siminovitchia</taxon>
    </lineage>
</organism>
<comment type="caution">
    <text evidence="2">The sequence shown here is derived from an EMBL/GenBank/DDBJ whole genome shotgun (WGS) entry which is preliminary data.</text>
</comment>
<feature type="region of interest" description="Disordered" evidence="1">
    <location>
        <begin position="69"/>
        <end position="95"/>
    </location>
</feature>
<evidence type="ECO:0000313" key="2">
    <source>
        <dbReference type="EMBL" id="MFD1708788.1"/>
    </source>
</evidence>
<evidence type="ECO:0000313" key="3">
    <source>
        <dbReference type="Proteomes" id="UP001597301"/>
    </source>
</evidence>
<protein>
    <submittedName>
        <fullName evidence="2">Uncharacterized protein</fullName>
    </submittedName>
</protein>
<evidence type="ECO:0000256" key="1">
    <source>
        <dbReference type="SAM" id="MobiDB-lite"/>
    </source>
</evidence>
<dbReference type="EMBL" id="JBHUEO010000120">
    <property type="protein sequence ID" value="MFD1708788.1"/>
    <property type="molecule type" value="Genomic_DNA"/>
</dbReference>
<dbReference type="RefSeq" id="WP_380776569.1">
    <property type="nucleotide sequence ID" value="NZ_JBHUEO010000120.1"/>
</dbReference>
<feature type="non-terminal residue" evidence="2">
    <location>
        <position position="1"/>
    </location>
</feature>
<sequence>RQALEKKPVKVFLPSLVFLKRPRAPGARSWTKGKAKGACLGATSAGEKTSEGVFTFIGFFEATSSAWRPQLDKKEKRRAPAAGHQEKKKPPASKFSYSIITPPEYQNGVKEIWGKYIIFRETYEQGNDNCHLAFMTESTDVPNGK</sequence>
<proteinExistence type="predicted"/>
<gene>
    <name evidence="2" type="ORF">ACFSCZ_19110</name>
</gene>
<accession>A0ABW4KNK3</accession>
<keyword evidence="3" id="KW-1185">Reference proteome</keyword>